<dbReference type="PIRSF" id="PIRSF006078">
    <property type="entry name" value="GlxK"/>
    <property type="match status" value="1"/>
</dbReference>
<protein>
    <submittedName>
        <fullName evidence="5">Glycerate kinase</fullName>
    </submittedName>
</protein>
<sequence length="373" mass="36793">MTRVVIAPDKFKGTLTAAEVGAAVARGMRSAMRDLDIAIVPVADGGDGTIAAVESAGFTQVGLHAGDPVGRTIATRYARRGDDAVIEMAEVSGLAMLGRDLAPMDASSAGLGEVVAHALDAGCRTLVVGIGGSASTDGGAGLAQALGARILDASGADVAPGGGGLADAATLDLTGLHPGLREATVLVACDVDNPLTGARGAAAVYGPQKGASPDQVAALDATLGRWADLVARTTGRDQREEPGAGAAGGVGFAMLALLGATLRPGTDLLFDMVGLADALDGADLVVTGEGALDEQTLHGKAPAAVAALAAERGIAVVAVCGVDKLDDTGHAELGVRQSYSLTDFASDLDDAMTNGAALLETIGARLATDQLAG</sequence>
<proteinExistence type="inferred from homology"/>
<dbReference type="OrthoDB" id="9774290at2"/>
<comment type="similarity">
    <text evidence="1 4">Belongs to the glycerate kinase type-1 family.</text>
</comment>
<accession>A0A3D9UT54</accession>
<dbReference type="EMBL" id="QTUA01000001">
    <property type="protein sequence ID" value="REF29174.1"/>
    <property type="molecule type" value="Genomic_DNA"/>
</dbReference>
<keyword evidence="2 4" id="KW-0808">Transferase</keyword>
<dbReference type="Gene3D" id="3.90.1510.10">
    <property type="entry name" value="Glycerate kinase, domain 2"/>
    <property type="match status" value="1"/>
</dbReference>
<dbReference type="AlphaFoldDB" id="A0A3D9UT54"/>
<dbReference type="InterPro" id="IPR018197">
    <property type="entry name" value="Glycerate_kinase_RE-like"/>
</dbReference>
<evidence type="ECO:0000256" key="3">
    <source>
        <dbReference type="ARBA" id="ARBA00022777"/>
    </source>
</evidence>
<gene>
    <name evidence="5" type="ORF">DFJ65_0108</name>
</gene>
<name>A0A3D9UT54_9MICO</name>
<dbReference type="GO" id="GO:0008887">
    <property type="term" value="F:glycerate kinase activity"/>
    <property type="evidence" value="ECO:0007669"/>
    <property type="project" value="UniProtKB-UniRule"/>
</dbReference>
<organism evidence="5 6">
    <name type="scientific">Calidifontibacter indicus</name>
    <dbReference type="NCBI Taxonomy" id="419650"/>
    <lineage>
        <taxon>Bacteria</taxon>
        <taxon>Bacillati</taxon>
        <taxon>Actinomycetota</taxon>
        <taxon>Actinomycetes</taxon>
        <taxon>Micrococcales</taxon>
        <taxon>Dermacoccaceae</taxon>
        <taxon>Calidifontibacter</taxon>
    </lineage>
</organism>
<keyword evidence="6" id="KW-1185">Reference proteome</keyword>
<dbReference type="InterPro" id="IPR036129">
    <property type="entry name" value="Glycerate_kinase_sf"/>
</dbReference>
<dbReference type="SUPFAM" id="SSF110738">
    <property type="entry name" value="Glycerate kinase I"/>
    <property type="match status" value="1"/>
</dbReference>
<dbReference type="Pfam" id="PF02595">
    <property type="entry name" value="Gly_kinase"/>
    <property type="match status" value="1"/>
</dbReference>
<dbReference type="RefSeq" id="WP_115921321.1">
    <property type="nucleotide sequence ID" value="NZ_QTUA01000001.1"/>
</dbReference>
<dbReference type="GO" id="GO:0031388">
    <property type="term" value="P:organic acid phosphorylation"/>
    <property type="evidence" value="ECO:0007669"/>
    <property type="project" value="UniProtKB-UniRule"/>
</dbReference>
<evidence type="ECO:0000256" key="2">
    <source>
        <dbReference type="ARBA" id="ARBA00022679"/>
    </source>
</evidence>
<dbReference type="InterPro" id="IPR018193">
    <property type="entry name" value="Glyc_kinase_flavodox-like_fold"/>
</dbReference>
<dbReference type="Gene3D" id="3.40.50.10350">
    <property type="entry name" value="Glycerate kinase, domain 1"/>
    <property type="match status" value="1"/>
</dbReference>
<evidence type="ECO:0000313" key="6">
    <source>
        <dbReference type="Proteomes" id="UP000256253"/>
    </source>
</evidence>
<dbReference type="Proteomes" id="UP000256253">
    <property type="component" value="Unassembled WGS sequence"/>
</dbReference>
<dbReference type="PANTHER" id="PTHR21599:SF0">
    <property type="entry name" value="GLYCERATE KINASE"/>
    <property type="match status" value="1"/>
</dbReference>
<dbReference type="InterPro" id="IPR004381">
    <property type="entry name" value="Glycerate_kinase"/>
</dbReference>
<dbReference type="NCBIfam" id="TIGR00045">
    <property type="entry name" value="glycerate kinase"/>
    <property type="match status" value="1"/>
</dbReference>
<comment type="caution">
    <text evidence="5">The sequence shown here is derived from an EMBL/GenBank/DDBJ whole genome shotgun (WGS) entry which is preliminary data.</text>
</comment>
<reference evidence="5 6" key="1">
    <citation type="submission" date="2018-08" db="EMBL/GenBank/DDBJ databases">
        <title>Sequencing the genomes of 1000 actinobacteria strains.</title>
        <authorList>
            <person name="Klenk H.-P."/>
        </authorList>
    </citation>
    <scope>NUCLEOTIDE SEQUENCE [LARGE SCALE GENOMIC DNA]</scope>
    <source>
        <strain evidence="5 6">DSM 22967</strain>
    </source>
</reference>
<evidence type="ECO:0000313" key="5">
    <source>
        <dbReference type="EMBL" id="REF29174.1"/>
    </source>
</evidence>
<evidence type="ECO:0000256" key="1">
    <source>
        <dbReference type="ARBA" id="ARBA00006284"/>
    </source>
</evidence>
<dbReference type="PANTHER" id="PTHR21599">
    <property type="entry name" value="GLYCERATE KINASE"/>
    <property type="match status" value="1"/>
</dbReference>
<evidence type="ECO:0000256" key="4">
    <source>
        <dbReference type="PIRNR" id="PIRNR006078"/>
    </source>
</evidence>
<keyword evidence="3 4" id="KW-0418">Kinase</keyword>